<dbReference type="InterPro" id="IPR058087">
    <property type="entry name" value="XAC2610_dom"/>
</dbReference>
<evidence type="ECO:0000313" key="3">
    <source>
        <dbReference type="Proteomes" id="UP000326452"/>
    </source>
</evidence>
<evidence type="ECO:0000313" key="2">
    <source>
        <dbReference type="EMBL" id="VVQ17783.1"/>
    </source>
</evidence>
<organism evidence="2 3">
    <name type="scientific">Pseudomonas fluorescens</name>
    <dbReference type="NCBI Taxonomy" id="294"/>
    <lineage>
        <taxon>Bacteria</taxon>
        <taxon>Pseudomonadati</taxon>
        <taxon>Pseudomonadota</taxon>
        <taxon>Gammaproteobacteria</taxon>
        <taxon>Pseudomonadales</taxon>
        <taxon>Pseudomonadaceae</taxon>
        <taxon>Pseudomonas</taxon>
    </lineage>
</organism>
<dbReference type="AlphaFoldDB" id="A0A5E7V3L7"/>
<proteinExistence type="predicted"/>
<name>A0A5E7V3L7_PSEFL</name>
<dbReference type="NCBIfam" id="NF047539">
    <property type="entry name" value="XAC2610_fam"/>
    <property type="match status" value="1"/>
</dbReference>
<evidence type="ECO:0000256" key="1">
    <source>
        <dbReference type="SAM" id="SignalP"/>
    </source>
</evidence>
<evidence type="ECO:0008006" key="4">
    <source>
        <dbReference type="Google" id="ProtNLM"/>
    </source>
</evidence>
<gene>
    <name evidence="2" type="ORF">PS941_04570</name>
</gene>
<feature type="chain" id="PRO_5022968627" description="Lipoprotein" evidence="1">
    <location>
        <begin position="30"/>
        <end position="162"/>
    </location>
</feature>
<dbReference type="EMBL" id="CABVJC010000009">
    <property type="protein sequence ID" value="VVQ17783.1"/>
    <property type="molecule type" value="Genomic_DNA"/>
</dbReference>
<keyword evidence="1" id="KW-0732">Signal</keyword>
<dbReference type="Proteomes" id="UP000326452">
    <property type="component" value="Unassembled WGS sequence"/>
</dbReference>
<feature type="signal peptide" evidence="1">
    <location>
        <begin position="1"/>
        <end position="29"/>
    </location>
</feature>
<protein>
    <recommendedName>
        <fullName evidence="4">Lipoprotein</fullName>
    </recommendedName>
</protein>
<accession>A0A5E7V3L7</accession>
<reference evidence="2 3" key="1">
    <citation type="submission" date="2019-09" db="EMBL/GenBank/DDBJ databases">
        <authorList>
            <person name="Chandra G."/>
            <person name="Truman W A."/>
        </authorList>
    </citation>
    <scope>NUCLEOTIDE SEQUENCE [LARGE SCALE GENOMIC DNA]</scope>
    <source>
        <strain evidence="2">PS941</strain>
    </source>
</reference>
<sequence length="162" mass="18540" precursor="true">MQVGVGQYMQFKTLAVSLLGLMWTIPALAETTTFSPTKGVDVTLILEGSKLNIAVKSETQSESRTIDFEAENELHMQFDDFNFDGAKDFAIWQLDDGMGTYHYYRVFIYQAKTGTFEELQPDCGDGFVNLRVDKKRKALLSTDWEMNIPKQCITRFTKRKPE</sequence>